<dbReference type="Gene3D" id="3.90.76.10">
    <property type="entry name" value="Dipeptide-binding Protein, Domain 1"/>
    <property type="match status" value="1"/>
</dbReference>
<dbReference type="PANTHER" id="PTHR30290:SF65">
    <property type="entry name" value="MONOACYL PHOSPHATIDYLINOSITOL TETRAMANNOSIDE-BINDING PROTEIN LPQW-RELATED"/>
    <property type="match status" value="1"/>
</dbReference>
<dbReference type="GeneID" id="85485588"/>
<proteinExistence type="predicted"/>
<name>A0A1I0TC27_9NOCA</name>
<dbReference type="GO" id="GO:1904680">
    <property type="term" value="F:peptide transmembrane transporter activity"/>
    <property type="evidence" value="ECO:0007669"/>
    <property type="project" value="TreeGrafter"/>
</dbReference>
<dbReference type="EMBL" id="FOJN01000005">
    <property type="protein sequence ID" value="SFA49133.1"/>
    <property type="molecule type" value="Genomic_DNA"/>
</dbReference>
<evidence type="ECO:0000313" key="4">
    <source>
        <dbReference type="Proteomes" id="UP000182054"/>
    </source>
</evidence>
<dbReference type="PROSITE" id="PS51257">
    <property type="entry name" value="PROKAR_LIPOPROTEIN"/>
    <property type="match status" value="1"/>
</dbReference>
<dbReference type="SUPFAM" id="SSF53850">
    <property type="entry name" value="Periplasmic binding protein-like II"/>
    <property type="match status" value="1"/>
</dbReference>
<dbReference type="RefSeq" id="WP_068362127.1">
    <property type="nucleotide sequence ID" value="NZ_FOJN01000005.1"/>
</dbReference>
<evidence type="ECO:0000256" key="1">
    <source>
        <dbReference type="SAM" id="SignalP"/>
    </source>
</evidence>
<protein>
    <submittedName>
        <fullName evidence="3">Peptide/nickel transport system substrate-binding protein</fullName>
    </submittedName>
</protein>
<dbReference type="InterPro" id="IPR000914">
    <property type="entry name" value="SBP_5_dom"/>
</dbReference>
<feature type="domain" description="Solute-binding protein family 5" evidence="2">
    <location>
        <begin position="101"/>
        <end position="464"/>
    </location>
</feature>
<accession>A0A1I0TC27</accession>
<dbReference type="GO" id="GO:0015833">
    <property type="term" value="P:peptide transport"/>
    <property type="evidence" value="ECO:0007669"/>
    <property type="project" value="TreeGrafter"/>
</dbReference>
<dbReference type="Gene3D" id="3.40.190.10">
    <property type="entry name" value="Periplasmic binding protein-like II"/>
    <property type="match status" value="1"/>
</dbReference>
<sequence length="563" mass="57252">MTRGTRRLVAGAAAVVVAVSAAACSTEEDRVPSIGYAVNGPITTYNAGSTEGAYSAARQALSRVLPGFSMIGPGGTAVADTDIGTVTEVPGQQQVLTYAFAPAAVWSDGVPMTCDDLVLAWAARRGTTEGSGTAFDAAETAGYSDIERIDCVPSQKEATVTFRADRPLVDRESLFGPGTILPAHVAARTAGVPDVTSTLAGGDADAVGRLAEAWNTGWTLPSGAVDPAVFAASGPFRVESFSADDGLVLVPNDNWWGVPAQTDRIVVWPSGIDLAEKASSGDVEVVDLPGGAAAPDGFAAAAQPSFGVEQLIFATSGVFVDPAARRAVASCVPRTALFDAHGHPGYDAETGRGSGVVDSRVMLPGTLPYRSVAAVAADRYRTTDVAAVTAGLAQAGLTDPTVRIGYRGPDSRRAAIVADIAAACGPLGVDVVDASSDTLSPLALRAGEVDVLLAGTAGGFGPTGTATPGSARTALLGGQNVNLGGYANGRVDELLNRLAVDGSDATALSAGTDVERILWDDLPTLPLWNVPVVTATASGMRGVDANPCVAGAGWNMDKWVFVR</sequence>
<feature type="chain" id="PRO_5010378018" evidence="1">
    <location>
        <begin position="24"/>
        <end position="563"/>
    </location>
</feature>
<gene>
    <name evidence="3" type="ORF">SAMN05444374_105136</name>
</gene>
<evidence type="ECO:0000259" key="2">
    <source>
        <dbReference type="Pfam" id="PF00496"/>
    </source>
</evidence>
<organism evidence="3 4">
    <name type="scientific">Rhodococcoides kroppenstedtii</name>
    <dbReference type="NCBI Taxonomy" id="293050"/>
    <lineage>
        <taxon>Bacteria</taxon>
        <taxon>Bacillati</taxon>
        <taxon>Actinomycetota</taxon>
        <taxon>Actinomycetes</taxon>
        <taxon>Mycobacteriales</taxon>
        <taxon>Nocardiaceae</taxon>
        <taxon>Rhodococcoides</taxon>
    </lineage>
</organism>
<reference evidence="3 4" key="1">
    <citation type="submission" date="2016-10" db="EMBL/GenBank/DDBJ databases">
        <authorList>
            <person name="de Groot N.N."/>
        </authorList>
    </citation>
    <scope>NUCLEOTIDE SEQUENCE [LARGE SCALE GENOMIC DNA]</scope>
    <source>
        <strain evidence="3 4">DSM 44908</strain>
    </source>
</reference>
<dbReference type="InterPro" id="IPR039424">
    <property type="entry name" value="SBP_5"/>
</dbReference>
<feature type="signal peptide" evidence="1">
    <location>
        <begin position="1"/>
        <end position="23"/>
    </location>
</feature>
<dbReference type="AlphaFoldDB" id="A0A1I0TC27"/>
<evidence type="ECO:0000313" key="3">
    <source>
        <dbReference type="EMBL" id="SFA49133.1"/>
    </source>
</evidence>
<keyword evidence="1" id="KW-0732">Signal</keyword>
<dbReference type="OrthoDB" id="7888869at2"/>
<dbReference type="Proteomes" id="UP000182054">
    <property type="component" value="Unassembled WGS sequence"/>
</dbReference>
<dbReference type="Pfam" id="PF00496">
    <property type="entry name" value="SBP_bac_5"/>
    <property type="match status" value="1"/>
</dbReference>
<dbReference type="PANTHER" id="PTHR30290">
    <property type="entry name" value="PERIPLASMIC BINDING COMPONENT OF ABC TRANSPORTER"/>
    <property type="match status" value="1"/>
</dbReference>
<dbReference type="Gene3D" id="3.10.105.10">
    <property type="entry name" value="Dipeptide-binding Protein, Domain 3"/>
    <property type="match status" value="1"/>
</dbReference>